<evidence type="ECO:0000313" key="2">
    <source>
        <dbReference type="Proteomes" id="UP001055712"/>
    </source>
</evidence>
<proteinExistence type="predicted"/>
<keyword evidence="2" id="KW-1185">Reference proteome</keyword>
<dbReference type="EMBL" id="SIDB01000005">
    <property type="protein sequence ID" value="KAI3432791.1"/>
    <property type="molecule type" value="Genomic_DNA"/>
</dbReference>
<organism evidence="1 2">
    <name type="scientific">Chlorella vulgaris</name>
    <name type="common">Green alga</name>
    <dbReference type="NCBI Taxonomy" id="3077"/>
    <lineage>
        <taxon>Eukaryota</taxon>
        <taxon>Viridiplantae</taxon>
        <taxon>Chlorophyta</taxon>
        <taxon>core chlorophytes</taxon>
        <taxon>Trebouxiophyceae</taxon>
        <taxon>Chlorellales</taxon>
        <taxon>Chlorellaceae</taxon>
        <taxon>Chlorella clade</taxon>
        <taxon>Chlorella</taxon>
    </lineage>
</organism>
<name>A0A9D4YYG7_CHLVU</name>
<comment type="caution">
    <text evidence="1">The sequence shown here is derived from an EMBL/GenBank/DDBJ whole genome shotgun (WGS) entry which is preliminary data.</text>
</comment>
<reference evidence="1" key="1">
    <citation type="journal article" date="2019" name="Plant J.">
        <title>Chlorella vulgaris genome assembly and annotation reveals the molecular basis for metabolic acclimation to high light conditions.</title>
        <authorList>
            <person name="Cecchin M."/>
            <person name="Marcolungo L."/>
            <person name="Rossato M."/>
            <person name="Girolomoni L."/>
            <person name="Cosentino E."/>
            <person name="Cuine S."/>
            <person name="Li-Beisson Y."/>
            <person name="Delledonne M."/>
            <person name="Ballottari M."/>
        </authorList>
    </citation>
    <scope>NUCLEOTIDE SEQUENCE</scope>
    <source>
        <strain evidence="1">211/11P</strain>
    </source>
</reference>
<dbReference type="Proteomes" id="UP001055712">
    <property type="component" value="Unassembled WGS sequence"/>
</dbReference>
<evidence type="ECO:0000313" key="1">
    <source>
        <dbReference type="EMBL" id="KAI3432791.1"/>
    </source>
</evidence>
<gene>
    <name evidence="1" type="ORF">D9Q98_010375</name>
</gene>
<sequence length="148" mass="16523">MQVHLAVLCVYFHAERVRQLRNRYSVSRVSRFPASPGAPHVLPTSRRADQVGMSASRPKEYVRASRDEPFAEFLKVEGHQLAPGVSDAEWFQLNPGKKKLHIGDQVFIPLTGAKQEQLQIHLGNVIAQANAAPFTTKFTSSHQHNGQT</sequence>
<accession>A0A9D4YYG7</accession>
<protein>
    <submittedName>
        <fullName evidence="1">Uncharacterized protein</fullName>
    </submittedName>
</protein>
<reference evidence="1" key="2">
    <citation type="submission" date="2020-11" db="EMBL/GenBank/DDBJ databases">
        <authorList>
            <person name="Cecchin M."/>
            <person name="Marcolungo L."/>
            <person name="Rossato M."/>
            <person name="Girolomoni L."/>
            <person name="Cosentino E."/>
            <person name="Cuine S."/>
            <person name="Li-Beisson Y."/>
            <person name="Delledonne M."/>
            <person name="Ballottari M."/>
        </authorList>
    </citation>
    <scope>NUCLEOTIDE SEQUENCE</scope>
    <source>
        <strain evidence="1">211/11P</strain>
        <tissue evidence="1">Whole cell</tissue>
    </source>
</reference>
<dbReference type="AlphaFoldDB" id="A0A9D4YYG7"/>